<accession>A0A562QY70</accession>
<dbReference type="GO" id="GO:0008236">
    <property type="term" value="F:serine-type peptidase activity"/>
    <property type="evidence" value="ECO:0007669"/>
    <property type="project" value="InterPro"/>
</dbReference>
<dbReference type="GO" id="GO:0006508">
    <property type="term" value="P:proteolysis"/>
    <property type="evidence" value="ECO:0007669"/>
    <property type="project" value="InterPro"/>
</dbReference>
<dbReference type="InterPro" id="IPR011042">
    <property type="entry name" value="6-blade_b-propeller_TolB-like"/>
</dbReference>
<dbReference type="Proteomes" id="UP000318431">
    <property type="component" value="Unassembled WGS sequence"/>
</dbReference>
<comment type="caution">
    <text evidence="2">The sequence shown here is derived from an EMBL/GenBank/DDBJ whole genome shotgun (WGS) entry which is preliminary data.</text>
</comment>
<sequence>MRDERGYYRIPLSISPPTMTLPATRFGTWPSPIGAAVVAAGATPLSSLAIDAYAYADADADADAIYWLAGRASEAGRTTVQRLRAGRIEEPTPAPLNVRTRVHEYGGGAYAVDGGTLFFSHHADNRLYRQEGDAEAVAFTAPGPQRFADFVVDRARSRLIAVREQHPDDPASHEQPVNTLCAVGFDGVETVLAGGHDFYSSPRLSPDGRRLAWLTWDHPRMPWQGTELWLADILDDGTLGTPALVAGGADEAICQPEWAPDGRLYFVTDRSGWWNIHRQGHGAVCAMEAEFAGPHWVFGNAMYGFSSATEIVCTYIDQGVSRLARLAVADGTLTPIDNPYEEIRELRAGAGFIAVLAGSPTIAAEIARIDLATGARTVLARSIESLPDVGYLSVPHSVSYPSENGRTAHAFYYPPKNRDVTAPAEEKPPAIVIGHGGPTSMATSTLKLATQFWTSRGFGVLDVNYGGSTGFGRAYRDLLRGQWGVVDVEDCVAGARWLVDQGLADDARLIIRGSSAGGLTVLNALAFHDVFKLGASYYGVADLQGLDDDSHKFESHYTDYLIAPQPGAQQLYLERSPIHHTDKLACPMIFFQGLDDKVVPPQQSEAMVQALQERGVPVAYVPLEGEGHGFRKGDSVVRALEAELYFYLRLFGLHDPAQPAPVRIDNLAA</sequence>
<dbReference type="AlphaFoldDB" id="A0A562QY70"/>
<dbReference type="Pfam" id="PF00326">
    <property type="entry name" value="Peptidase_S9"/>
    <property type="match status" value="1"/>
</dbReference>
<keyword evidence="3" id="KW-1185">Reference proteome</keyword>
<keyword evidence="2" id="KW-0031">Aminopeptidase</keyword>
<keyword evidence="2" id="KW-0645">Protease</keyword>
<dbReference type="Pfam" id="PF07676">
    <property type="entry name" value="PD40"/>
    <property type="match status" value="2"/>
</dbReference>
<reference evidence="2 3" key="1">
    <citation type="journal article" date="2015" name="Stand. Genomic Sci.">
        <title>Genomic Encyclopedia of Bacterial and Archaeal Type Strains, Phase III: the genomes of soil and plant-associated and newly described type strains.</title>
        <authorList>
            <person name="Whitman W.B."/>
            <person name="Woyke T."/>
            <person name="Klenk H.P."/>
            <person name="Zhou Y."/>
            <person name="Lilburn T.G."/>
            <person name="Beck B.J."/>
            <person name="De Vos P."/>
            <person name="Vandamme P."/>
            <person name="Eisen J.A."/>
            <person name="Garrity G."/>
            <person name="Hugenholtz P."/>
            <person name="Kyrpides N.C."/>
        </authorList>
    </citation>
    <scope>NUCLEOTIDE SEQUENCE [LARGE SCALE GENOMIC DNA]</scope>
    <source>
        <strain evidence="2 3">CGMCC 1.10822</strain>
    </source>
</reference>
<protein>
    <submittedName>
        <fullName evidence="2">Dipeptidyl aminopeptidase/acylaminoacyl peptidase</fullName>
    </submittedName>
</protein>
<dbReference type="GO" id="GO:0004177">
    <property type="term" value="F:aminopeptidase activity"/>
    <property type="evidence" value="ECO:0007669"/>
    <property type="project" value="UniProtKB-KW"/>
</dbReference>
<dbReference type="InterPro" id="IPR029058">
    <property type="entry name" value="AB_hydrolase_fold"/>
</dbReference>
<dbReference type="InterPro" id="IPR050585">
    <property type="entry name" value="Xaa-Pro_dipeptidyl-ppase/CocE"/>
</dbReference>
<dbReference type="EMBL" id="VLLB01000010">
    <property type="protein sequence ID" value="TWI61781.1"/>
    <property type="molecule type" value="Genomic_DNA"/>
</dbReference>
<dbReference type="SUPFAM" id="SSF82171">
    <property type="entry name" value="DPP6 N-terminal domain-like"/>
    <property type="match status" value="1"/>
</dbReference>
<evidence type="ECO:0000313" key="2">
    <source>
        <dbReference type="EMBL" id="TWI61781.1"/>
    </source>
</evidence>
<organism evidence="2 3">
    <name type="scientific">Pseudoduganella lurida</name>
    <dbReference type="NCBI Taxonomy" id="1036180"/>
    <lineage>
        <taxon>Bacteria</taxon>
        <taxon>Pseudomonadati</taxon>
        <taxon>Pseudomonadota</taxon>
        <taxon>Betaproteobacteria</taxon>
        <taxon>Burkholderiales</taxon>
        <taxon>Oxalobacteraceae</taxon>
        <taxon>Telluria group</taxon>
        <taxon>Pseudoduganella</taxon>
    </lineage>
</organism>
<proteinExistence type="predicted"/>
<dbReference type="Gene3D" id="2.120.10.30">
    <property type="entry name" value="TolB, C-terminal domain"/>
    <property type="match status" value="1"/>
</dbReference>
<dbReference type="PANTHER" id="PTHR43056:SF5">
    <property type="entry name" value="PEPTIDASE S9 PROLYL OLIGOPEPTIDASE CATALYTIC DOMAIN-CONTAINING PROTEIN"/>
    <property type="match status" value="1"/>
</dbReference>
<gene>
    <name evidence="2" type="ORF">IP91_04379</name>
</gene>
<evidence type="ECO:0000259" key="1">
    <source>
        <dbReference type="Pfam" id="PF00326"/>
    </source>
</evidence>
<feature type="domain" description="Peptidase S9 prolyl oligopeptidase catalytic" evidence="1">
    <location>
        <begin position="448"/>
        <end position="652"/>
    </location>
</feature>
<evidence type="ECO:0000313" key="3">
    <source>
        <dbReference type="Proteomes" id="UP000318431"/>
    </source>
</evidence>
<dbReference type="InterPro" id="IPR001375">
    <property type="entry name" value="Peptidase_S9_cat"/>
</dbReference>
<dbReference type="Gene3D" id="3.40.50.1820">
    <property type="entry name" value="alpha/beta hydrolase"/>
    <property type="match status" value="1"/>
</dbReference>
<name>A0A562QY70_9BURK</name>
<dbReference type="PANTHER" id="PTHR43056">
    <property type="entry name" value="PEPTIDASE S9 PROLYL OLIGOPEPTIDASE"/>
    <property type="match status" value="1"/>
</dbReference>
<dbReference type="SUPFAM" id="SSF53474">
    <property type="entry name" value="alpha/beta-Hydrolases"/>
    <property type="match status" value="1"/>
</dbReference>
<dbReference type="InterPro" id="IPR011659">
    <property type="entry name" value="WD40"/>
</dbReference>
<keyword evidence="2" id="KW-0378">Hydrolase</keyword>